<evidence type="ECO:0000256" key="1">
    <source>
        <dbReference type="SAM" id="SignalP"/>
    </source>
</evidence>
<dbReference type="EMBL" id="FXWG01000002">
    <property type="protein sequence ID" value="SMQ69659.1"/>
    <property type="molecule type" value="Genomic_DNA"/>
</dbReference>
<dbReference type="PROSITE" id="PS51257">
    <property type="entry name" value="PROKAR_LIPOPROTEIN"/>
    <property type="match status" value="1"/>
</dbReference>
<feature type="signal peptide" evidence="1">
    <location>
        <begin position="1"/>
        <end position="22"/>
    </location>
</feature>
<dbReference type="Proteomes" id="UP000194420">
    <property type="component" value="Unassembled WGS sequence"/>
</dbReference>
<organism evidence="3 4">
    <name type="scientific">Altererythrobacter xiamenensis</name>
    <dbReference type="NCBI Taxonomy" id="1316679"/>
    <lineage>
        <taxon>Bacteria</taxon>
        <taxon>Pseudomonadati</taxon>
        <taxon>Pseudomonadota</taxon>
        <taxon>Alphaproteobacteria</taxon>
        <taxon>Sphingomonadales</taxon>
        <taxon>Erythrobacteraceae</taxon>
        <taxon>Altererythrobacter</taxon>
    </lineage>
</organism>
<accession>A0A1Y6F560</accession>
<dbReference type="RefSeq" id="WP_086437707.1">
    <property type="nucleotide sequence ID" value="NZ_FXWG01000002.1"/>
</dbReference>
<name>A0A1Y6F560_9SPHN</name>
<dbReference type="InterPro" id="IPR046514">
    <property type="entry name" value="DUF6692"/>
</dbReference>
<reference evidence="4" key="1">
    <citation type="submission" date="2017-04" db="EMBL/GenBank/DDBJ databases">
        <authorList>
            <person name="Varghese N."/>
            <person name="Submissions S."/>
        </authorList>
    </citation>
    <scope>NUCLEOTIDE SEQUENCE [LARGE SCALE GENOMIC DNA]</scope>
</reference>
<feature type="domain" description="DUF6692" evidence="2">
    <location>
        <begin position="6"/>
        <end position="159"/>
    </location>
</feature>
<proteinExistence type="predicted"/>
<sequence length="159" mass="16521">MKTTTFSIIACLGLAACNQNTAIGNDREAQLDPPAKASPIMSADAALANVSTAIVKPETMSDADMKAIGAGGGCVFRLTEVSYPALAYTDGESATIKLNGKLIPLQATGPGHFESGGLRVNLRMLDYEGDAGLQGMEMLVIPPGAPDELGYHGFRYCPA</sequence>
<dbReference type="OrthoDB" id="8451279at2"/>
<keyword evidence="1" id="KW-0732">Signal</keyword>
<dbReference type="AlphaFoldDB" id="A0A1Y6F560"/>
<protein>
    <recommendedName>
        <fullName evidence="2">DUF6692 domain-containing protein</fullName>
    </recommendedName>
</protein>
<feature type="chain" id="PRO_5012350984" description="DUF6692 domain-containing protein" evidence="1">
    <location>
        <begin position="23"/>
        <end position="159"/>
    </location>
</feature>
<evidence type="ECO:0000313" key="4">
    <source>
        <dbReference type="Proteomes" id="UP000194420"/>
    </source>
</evidence>
<dbReference type="Pfam" id="PF20402">
    <property type="entry name" value="DUF6692"/>
    <property type="match status" value="1"/>
</dbReference>
<evidence type="ECO:0000313" key="3">
    <source>
        <dbReference type="EMBL" id="SMQ69659.1"/>
    </source>
</evidence>
<keyword evidence="4" id="KW-1185">Reference proteome</keyword>
<gene>
    <name evidence="3" type="ORF">SAMN06297468_1845</name>
</gene>
<evidence type="ECO:0000259" key="2">
    <source>
        <dbReference type="Pfam" id="PF20402"/>
    </source>
</evidence>